<comment type="caution">
    <text evidence="2">The sequence shown here is derived from an EMBL/GenBank/DDBJ whole genome shotgun (WGS) entry which is preliminary data.</text>
</comment>
<dbReference type="AlphaFoldDB" id="A0A5N6MJY6"/>
<feature type="compositionally biased region" description="Acidic residues" evidence="1">
    <location>
        <begin position="112"/>
        <end position="128"/>
    </location>
</feature>
<name>A0A5N6MJY6_9ASTR</name>
<reference evidence="2 3" key="1">
    <citation type="submission" date="2019-05" db="EMBL/GenBank/DDBJ databases">
        <title>Mikania micrantha, genome provides insights into the molecular mechanism of rapid growth.</title>
        <authorList>
            <person name="Liu B."/>
        </authorList>
    </citation>
    <scope>NUCLEOTIDE SEQUENCE [LARGE SCALE GENOMIC DNA]</scope>
    <source>
        <strain evidence="2">NLD-2019</strain>
        <tissue evidence="2">Leaf</tissue>
    </source>
</reference>
<accession>A0A5N6MJY6</accession>
<organism evidence="2 3">
    <name type="scientific">Mikania micrantha</name>
    <name type="common">bitter vine</name>
    <dbReference type="NCBI Taxonomy" id="192012"/>
    <lineage>
        <taxon>Eukaryota</taxon>
        <taxon>Viridiplantae</taxon>
        <taxon>Streptophyta</taxon>
        <taxon>Embryophyta</taxon>
        <taxon>Tracheophyta</taxon>
        <taxon>Spermatophyta</taxon>
        <taxon>Magnoliopsida</taxon>
        <taxon>eudicotyledons</taxon>
        <taxon>Gunneridae</taxon>
        <taxon>Pentapetalae</taxon>
        <taxon>asterids</taxon>
        <taxon>campanulids</taxon>
        <taxon>Asterales</taxon>
        <taxon>Asteraceae</taxon>
        <taxon>Asteroideae</taxon>
        <taxon>Heliantheae alliance</taxon>
        <taxon>Eupatorieae</taxon>
        <taxon>Mikania</taxon>
    </lineage>
</organism>
<evidence type="ECO:0000256" key="1">
    <source>
        <dbReference type="SAM" id="MobiDB-lite"/>
    </source>
</evidence>
<proteinExistence type="predicted"/>
<gene>
    <name evidence="2" type="ORF">E3N88_29609</name>
</gene>
<evidence type="ECO:0000313" key="2">
    <source>
        <dbReference type="EMBL" id="KAD3640386.1"/>
    </source>
</evidence>
<sequence>MFCSHPFWLKAGSGVDRDLIIACSRLDPEGRLEKAKSICGSARKGSDLVYKTVLGVEKQSCVSYVVLCEQEEKHLCDLGKTYVGKGGTAIRDRIQEQLKAKANGRGLAFDKNDDDEYYYDYSTDEEDYSSGAEEAV</sequence>
<protein>
    <submittedName>
        <fullName evidence="2">Uncharacterized protein</fullName>
    </submittedName>
</protein>
<evidence type="ECO:0000313" key="3">
    <source>
        <dbReference type="Proteomes" id="UP000326396"/>
    </source>
</evidence>
<dbReference type="EMBL" id="SZYD01000015">
    <property type="protein sequence ID" value="KAD3640386.1"/>
    <property type="molecule type" value="Genomic_DNA"/>
</dbReference>
<feature type="region of interest" description="Disordered" evidence="1">
    <location>
        <begin position="107"/>
        <end position="136"/>
    </location>
</feature>
<dbReference type="Proteomes" id="UP000326396">
    <property type="component" value="Linkage Group LG5"/>
</dbReference>
<keyword evidence="3" id="KW-1185">Reference proteome</keyword>